<protein>
    <submittedName>
        <fullName evidence="6">DNA-binding transcriptional LysR family regulator</fullName>
    </submittedName>
</protein>
<dbReference type="Gene3D" id="3.40.190.290">
    <property type="match status" value="1"/>
</dbReference>
<dbReference type="CDD" id="cd08422">
    <property type="entry name" value="PBP2_CrgA_like"/>
    <property type="match status" value="1"/>
</dbReference>
<evidence type="ECO:0000259" key="5">
    <source>
        <dbReference type="PROSITE" id="PS50931"/>
    </source>
</evidence>
<gene>
    <name evidence="6" type="ORF">EV695_0669</name>
</gene>
<dbReference type="InterPro" id="IPR036390">
    <property type="entry name" value="WH_DNA-bd_sf"/>
</dbReference>
<dbReference type="RefSeq" id="WP_131904483.1">
    <property type="nucleotide sequence ID" value="NZ_BAAAFU010000008.1"/>
</dbReference>
<dbReference type="PANTHER" id="PTHR30537:SF81">
    <property type="entry name" value="TRANSCRIPTIONAL REGULATOR-RELATED"/>
    <property type="match status" value="1"/>
</dbReference>
<evidence type="ECO:0000256" key="1">
    <source>
        <dbReference type="ARBA" id="ARBA00009437"/>
    </source>
</evidence>
<dbReference type="InterPro" id="IPR005119">
    <property type="entry name" value="LysR_subst-bd"/>
</dbReference>
<proteinExistence type="inferred from homology"/>
<dbReference type="GO" id="GO:0003700">
    <property type="term" value="F:DNA-binding transcription factor activity"/>
    <property type="evidence" value="ECO:0007669"/>
    <property type="project" value="InterPro"/>
</dbReference>
<evidence type="ECO:0000256" key="4">
    <source>
        <dbReference type="ARBA" id="ARBA00023163"/>
    </source>
</evidence>
<evidence type="ECO:0000256" key="2">
    <source>
        <dbReference type="ARBA" id="ARBA00023015"/>
    </source>
</evidence>
<dbReference type="AlphaFoldDB" id="A0A4R1F5S4"/>
<evidence type="ECO:0000256" key="3">
    <source>
        <dbReference type="ARBA" id="ARBA00023125"/>
    </source>
</evidence>
<dbReference type="GO" id="GO:0006351">
    <property type="term" value="P:DNA-templated transcription"/>
    <property type="evidence" value="ECO:0007669"/>
    <property type="project" value="TreeGrafter"/>
</dbReference>
<organism evidence="6 7">
    <name type="scientific">Cocleimonas flava</name>
    <dbReference type="NCBI Taxonomy" id="634765"/>
    <lineage>
        <taxon>Bacteria</taxon>
        <taxon>Pseudomonadati</taxon>
        <taxon>Pseudomonadota</taxon>
        <taxon>Gammaproteobacteria</taxon>
        <taxon>Thiotrichales</taxon>
        <taxon>Thiotrichaceae</taxon>
        <taxon>Cocleimonas</taxon>
    </lineage>
</organism>
<evidence type="ECO:0000313" key="7">
    <source>
        <dbReference type="Proteomes" id="UP000294887"/>
    </source>
</evidence>
<sequence length="304" mass="34631">MKNDHLSSLKNLAMFALVVDEGNFSRAAKSLGISRSRVSEQVASLEESLNRRLFHRTTRSLTLTEDGKSLYPHAANLLKELGDIDELLNQDQLSGLIRVTATVDFAGQWLLPALQEFNVIYPEIKFDIIISNKSLDLIEDQIDLALRIGKLKDESFIARQLFEQELIVAANPEYIEKYGPFNSIDDLKKATWLLLPQLHEKNQVTLINGDKNITFKPDNYHITDSPDLCRKMVENGMGIGIVLPIMVKNESKQYFQRLCPEWHSGNMNFSLIYPSRRQVSLRTRTLIDYLMKRPVGCLNSFAGC</sequence>
<dbReference type="FunFam" id="1.10.10.10:FF:000001">
    <property type="entry name" value="LysR family transcriptional regulator"/>
    <property type="match status" value="1"/>
</dbReference>
<dbReference type="Pfam" id="PF00126">
    <property type="entry name" value="HTH_1"/>
    <property type="match status" value="1"/>
</dbReference>
<dbReference type="Proteomes" id="UP000294887">
    <property type="component" value="Unassembled WGS sequence"/>
</dbReference>
<reference evidence="6 7" key="1">
    <citation type="submission" date="2019-03" db="EMBL/GenBank/DDBJ databases">
        <title>Genomic Encyclopedia of Type Strains, Phase IV (KMG-IV): sequencing the most valuable type-strain genomes for metagenomic binning, comparative biology and taxonomic classification.</title>
        <authorList>
            <person name="Goeker M."/>
        </authorList>
    </citation>
    <scope>NUCLEOTIDE SEQUENCE [LARGE SCALE GENOMIC DNA]</scope>
    <source>
        <strain evidence="6 7">DSM 24830</strain>
    </source>
</reference>
<dbReference type="InterPro" id="IPR058163">
    <property type="entry name" value="LysR-type_TF_proteobact-type"/>
</dbReference>
<dbReference type="SUPFAM" id="SSF53850">
    <property type="entry name" value="Periplasmic binding protein-like II"/>
    <property type="match status" value="1"/>
</dbReference>
<dbReference type="Pfam" id="PF03466">
    <property type="entry name" value="LysR_substrate"/>
    <property type="match status" value="1"/>
</dbReference>
<dbReference type="Gene3D" id="1.10.10.10">
    <property type="entry name" value="Winged helix-like DNA-binding domain superfamily/Winged helix DNA-binding domain"/>
    <property type="match status" value="1"/>
</dbReference>
<name>A0A4R1F5S4_9GAMM</name>
<keyword evidence="2" id="KW-0805">Transcription regulation</keyword>
<evidence type="ECO:0000313" key="6">
    <source>
        <dbReference type="EMBL" id="TCJ88810.1"/>
    </source>
</evidence>
<dbReference type="EMBL" id="SMFQ01000002">
    <property type="protein sequence ID" value="TCJ88810.1"/>
    <property type="molecule type" value="Genomic_DNA"/>
</dbReference>
<dbReference type="PRINTS" id="PR00039">
    <property type="entry name" value="HTHLYSR"/>
</dbReference>
<comment type="caution">
    <text evidence="6">The sequence shown here is derived from an EMBL/GenBank/DDBJ whole genome shotgun (WGS) entry which is preliminary data.</text>
</comment>
<keyword evidence="3 6" id="KW-0238">DNA-binding</keyword>
<dbReference type="OrthoDB" id="8885940at2"/>
<dbReference type="GO" id="GO:0043565">
    <property type="term" value="F:sequence-specific DNA binding"/>
    <property type="evidence" value="ECO:0007669"/>
    <property type="project" value="TreeGrafter"/>
</dbReference>
<dbReference type="InterPro" id="IPR000847">
    <property type="entry name" value="LysR_HTH_N"/>
</dbReference>
<feature type="domain" description="HTH lysR-type" evidence="5">
    <location>
        <begin position="1"/>
        <end position="64"/>
    </location>
</feature>
<dbReference type="PROSITE" id="PS50931">
    <property type="entry name" value="HTH_LYSR"/>
    <property type="match status" value="1"/>
</dbReference>
<keyword evidence="7" id="KW-1185">Reference proteome</keyword>
<comment type="similarity">
    <text evidence="1">Belongs to the LysR transcriptional regulatory family.</text>
</comment>
<dbReference type="SUPFAM" id="SSF46785">
    <property type="entry name" value="Winged helix' DNA-binding domain"/>
    <property type="match status" value="1"/>
</dbReference>
<dbReference type="PANTHER" id="PTHR30537">
    <property type="entry name" value="HTH-TYPE TRANSCRIPTIONAL REGULATOR"/>
    <property type="match status" value="1"/>
</dbReference>
<dbReference type="InterPro" id="IPR036388">
    <property type="entry name" value="WH-like_DNA-bd_sf"/>
</dbReference>
<keyword evidence="4" id="KW-0804">Transcription</keyword>
<accession>A0A4R1F5S4</accession>